<keyword evidence="3 6" id="KW-0812">Transmembrane</keyword>
<comment type="subcellular location">
    <subcellularLocation>
        <location evidence="1">Cell membrane</location>
        <topology evidence="1">Multi-pass membrane protein</topology>
    </subcellularLocation>
</comment>
<dbReference type="AlphaFoldDB" id="A0A0F4NGA2"/>
<feature type="transmembrane region" description="Helical" evidence="6">
    <location>
        <begin position="42"/>
        <end position="64"/>
    </location>
</feature>
<keyword evidence="2" id="KW-1003">Cell membrane</keyword>
<organism evidence="7 8">
    <name type="scientific">Vibrio galatheae</name>
    <dbReference type="NCBI Taxonomy" id="579748"/>
    <lineage>
        <taxon>Bacteria</taxon>
        <taxon>Pseudomonadati</taxon>
        <taxon>Pseudomonadota</taxon>
        <taxon>Gammaproteobacteria</taxon>
        <taxon>Vibrionales</taxon>
        <taxon>Vibrionaceae</taxon>
        <taxon>Vibrio</taxon>
    </lineage>
</organism>
<dbReference type="RefSeq" id="WP_045956538.1">
    <property type="nucleotide sequence ID" value="NZ_JXXV01000026.1"/>
</dbReference>
<evidence type="ECO:0000256" key="1">
    <source>
        <dbReference type="ARBA" id="ARBA00004651"/>
    </source>
</evidence>
<evidence type="ECO:0000313" key="7">
    <source>
        <dbReference type="EMBL" id="KJY82140.1"/>
    </source>
</evidence>
<dbReference type="PATRIC" id="fig|579748.3.peg.3089"/>
<evidence type="ECO:0000256" key="2">
    <source>
        <dbReference type="ARBA" id="ARBA00022475"/>
    </source>
</evidence>
<dbReference type="GO" id="GO:0005886">
    <property type="term" value="C:plasma membrane"/>
    <property type="evidence" value="ECO:0007669"/>
    <property type="project" value="UniProtKB-SubCell"/>
</dbReference>
<protein>
    <submittedName>
        <fullName evidence="7">Transporter</fullName>
    </submittedName>
</protein>
<dbReference type="EMBL" id="JXXV01000026">
    <property type="protein sequence ID" value="KJY82140.1"/>
    <property type="molecule type" value="Genomic_DNA"/>
</dbReference>
<dbReference type="GO" id="GO:0015171">
    <property type="term" value="F:amino acid transmembrane transporter activity"/>
    <property type="evidence" value="ECO:0007669"/>
    <property type="project" value="TreeGrafter"/>
</dbReference>
<evidence type="ECO:0000313" key="8">
    <source>
        <dbReference type="Proteomes" id="UP000033673"/>
    </source>
</evidence>
<evidence type="ECO:0000256" key="5">
    <source>
        <dbReference type="ARBA" id="ARBA00023136"/>
    </source>
</evidence>
<sequence length="197" mass="21416">MNSLVIAMLAFAFVGAATPGPVNLLATATAVQRGSTEALKLVLGASIAYALVVLISGAMVHQVVAFIPRLESALKWIGSAFLLYLAYQIFTASVADYQRQKTMTSGWWIGSLTQLLNPKAWLVAMSGVSLYVVGQSDSEHWLWVFTLVSLMCCIVGVGLWALTGRAFAKYLAEPYKQRTFNRMMAITLAASVSMIWL</sequence>
<dbReference type="Proteomes" id="UP000033673">
    <property type="component" value="Unassembled WGS sequence"/>
</dbReference>
<dbReference type="Pfam" id="PF01810">
    <property type="entry name" value="LysE"/>
    <property type="match status" value="1"/>
</dbReference>
<dbReference type="PANTHER" id="PTHR30086:SF20">
    <property type="entry name" value="ARGININE EXPORTER PROTEIN ARGO-RELATED"/>
    <property type="match status" value="1"/>
</dbReference>
<dbReference type="GO" id="GO:0033228">
    <property type="term" value="P:cysteine export across plasma membrane"/>
    <property type="evidence" value="ECO:0007669"/>
    <property type="project" value="TreeGrafter"/>
</dbReference>
<dbReference type="STRING" id="579748.TW81_14955"/>
<keyword evidence="8" id="KW-1185">Reference proteome</keyword>
<accession>A0A0F4NGA2</accession>
<proteinExistence type="predicted"/>
<dbReference type="InterPro" id="IPR001123">
    <property type="entry name" value="LeuE-type"/>
</dbReference>
<reference evidence="7 8" key="1">
    <citation type="journal article" date="2015" name="BMC Genomics">
        <title>Genome mining reveals unlocked bioactive potential of marine Gram-negative bacteria.</title>
        <authorList>
            <person name="Machado H."/>
            <person name="Sonnenschein E.C."/>
            <person name="Melchiorsen J."/>
            <person name="Gram L."/>
        </authorList>
    </citation>
    <scope>NUCLEOTIDE SEQUENCE [LARGE SCALE GENOMIC DNA]</scope>
    <source>
        <strain evidence="7 8">S2757</strain>
    </source>
</reference>
<name>A0A0F4NGA2_9VIBR</name>
<dbReference type="PANTHER" id="PTHR30086">
    <property type="entry name" value="ARGININE EXPORTER PROTEIN ARGO"/>
    <property type="match status" value="1"/>
</dbReference>
<keyword evidence="4 6" id="KW-1133">Transmembrane helix</keyword>
<feature type="transmembrane region" description="Helical" evidence="6">
    <location>
        <begin position="141"/>
        <end position="167"/>
    </location>
</feature>
<dbReference type="OrthoDB" id="9812084at2"/>
<comment type="caution">
    <text evidence="7">The sequence shown here is derived from an EMBL/GenBank/DDBJ whole genome shotgun (WGS) entry which is preliminary data.</text>
</comment>
<gene>
    <name evidence="7" type="ORF">TW81_14955</name>
</gene>
<feature type="transmembrane region" description="Helical" evidence="6">
    <location>
        <begin position="76"/>
        <end position="95"/>
    </location>
</feature>
<evidence type="ECO:0000256" key="6">
    <source>
        <dbReference type="SAM" id="Phobius"/>
    </source>
</evidence>
<evidence type="ECO:0000256" key="4">
    <source>
        <dbReference type="ARBA" id="ARBA00022989"/>
    </source>
</evidence>
<evidence type="ECO:0000256" key="3">
    <source>
        <dbReference type="ARBA" id="ARBA00022692"/>
    </source>
</evidence>
<keyword evidence="5 6" id="KW-0472">Membrane</keyword>